<dbReference type="CDD" id="cd17470">
    <property type="entry name" value="T3SS_Flik_C"/>
    <property type="match status" value="1"/>
</dbReference>
<dbReference type="Gene3D" id="3.30.750.140">
    <property type="match status" value="1"/>
</dbReference>
<dbReference type="PANTHER" id="PTHR37533:SF2">
    <property type="entry name" value="FLAGELLAR HOOK-LENGTH CONTROL PROTEIN"/>
    <property type="match status" value="1"/>
</dbReference>
<dbReference type="RefSeq" id="WP_057506494.1">
    <property type="nucleotide sequence ID" value="NZ_LLXS01000045.1"/>
</dbReference>
<evidence type="ECO:0000313" key="7">
    <source>
        <dbReference type="Proteomes" id="UP000050836"/>
    </source>
</evidence>
<dbReference type="InterPro" id="IPR038610">
    <property type="entry name" value="FliK-like_C_sf"/>
</dbReference>
<dbReference type="GO" id="GO:0009424">
    <property type="term" value="C:bacterial-type flagellum hook"/>
    <property type="evidence" value="ECO:0007669"/>
    <property type="project" value="InterPro"/>
</dbReference>
<dbReference type="Proteomes" id="UP000050836">
    <property type="component" value="Unassembled WGS sequence"/>
</dbReference>
<dbReference type="PANTHER" id="PTHR37533">
    <property type="entry name" value="FLAGELLAR HOOK-LENGTH CONTROL PROTEIN"/>
    <property type="match status" value="1"/>
</dbReference>
<keyword evidence="7" id="KW-1185">Reference proteome</keyword>
<comment type="caution">
    <text evidence="6">The sequence shown here is derived from an EMBL/GenBank/DDBJ whole genome shotgun (WGS) entry which is preliminary data.</text>
</comment>
<feature type="region of interest" description="Disordered" evidence="4">
    <location>
        <begin position="305"/>
        <end position="344"/>
    </location>
</feature>
<dbReference type="Pfam" id="PF02120">
    <property type="entry name" value="Flg_hook"/>
    <property type="match status" value="1"/>
</dbReference>
<feature type="region of interest" description="Disordered" evidence="4">
    <location>
        <begin position="1"/>
        <end position="29"/>
    </location>
</feature>
<evidence type="ECO:0000256" key="4">
    <source>
        <dbReference type="SAM" id="MobiDB-lite"/>
    </source>
</evidence>
<dbReference type="PRINTS" id="PR01007">
    <property type="entry name" value="FLGHOOKFLIK"/>
</dbReference>
<dbReference type="InterPro" id="IPR001635">
    <property type="entry name" value="Flag_hook_Flik"/>
</dbReference>
<feature type="compositionally biased region" description="Low complexity" evidence="4">
    <location>
        <begin position="47"/>
        <end position="59"/>
    </location>
</feature>
<sequence>MSMLSISSAPASSPTRDTTGALSGSRADSKQATGFDALLTAAPAPAGADNACAADTPAARQDSGTSTESEDEIQEEDASGNTNVEKPAPAAPDDSQDAPWPPLGLSGLIPVPLEPVPPPAASAAPAAAATPAATAMAAPATGPLPGQALPAIAPAAPPPASEAVIDTVPGQIALPANAPPMQVEERQETPTPVAFQQMLQSMATAEARTTAAPVVLATSVTPDVNSPEFEDAFGARIGWLADQKIGHAHIRVTPHEMGPIEVKLQLDGDRLHASFSSANADVRQALESSLPRLRDMLGEQGLQLAQADVGQQQSAPERDAAGPDAGGSGDVRDGASDDALPAMSGHSLRLRGLLDAYA</sequence>
<reference evidence="6 7" key="1">
    <citation type="submission" date="2015-10" db="EMBL/GenBank/DDBJ databases">
        <title>Genome sequencing and analysis of members of genus Stenotrophomonas.</title>
        <authorList>
            <person name="Patil P.P."/>
            <person name="Midha S."/>
            <person name="Patil P.B."/>
        </authorList>
    </citation>
    <scope>NUCLEOTIDE SEQUENCE [LARGE SCALE GENOMIC DNA]</scope>
    <source>
        <strain evidence="6 7">JCM 9942</strain>
    </source>
</reference>
<evidence type="ECO:0000256" key="1">
    <source>
        <dbReference type="ARBA" id="ARBA00003944"/>
    </source>
</evidence>
<comment type="similarity">
    <text evidence="2">Belongs to the FliK family.</text>
</comment>
<dbReference type="InterPro" id="IPR052563">
    <property type="entry name" value="FliK"/>
</dbReference>
<dbReference type="InterPro" id="IPR021136">
    <property type="entry name" value="Flagellar_hook_control-like_C"/>
</dbReference>
<gene>
    <name evidence="6" type="ORF">ARC78_01665</name>
</gene>
<evidence type="ECO:0000256" key="2">
    <source>
        <dbReference type="ARBA" id="ARBA00009149"/>
    </source>
</evidence>
<comment type="function">
    <text evidence="1">Controls the length of the flagellar hook.</text>
</comment>
<evidence type="ECO:0000313" key="6">
    <source>
        <dbReference type="EMBL" id="KRG39452.1"/>
    </source>
</evidence>
<accession>A0A0R0A2L7</accession>
<dbReference type="AlphaFoldDB" id="A0A0R0A2L7"/>
<organism evidence="6 7">
    <name type="scientific">Stenotrophomonas pictorum JCM 9942</name>
    <dbReference type="NCBI Taxonomy" id="1236960"/>
    <lineage>
        <taxon>Bacteria</taxon>
        <taxon>Pseudomonadati</taxon>
        <taxon>Pseudomonadota</taxon>
        <taxon>Gammaproteobacteria</taxon>
        <taxon>Lysobacterales</taxon>
        <taxon>Lysobacteraceae</taxon>
        <taxon>Stenotrophomonas</taxon>
    </lineage>
</organism>
<name>A0A0R0A2L7_9GAMM</name>
<dbReference type="GO" id="GO:0044780">
    <property type="term" value="P:bacterial-type flagellum assembly"/>
    <property type="evidence" value="ECO:0007669"/>
    <property type="project" value="InterPro"/>
</dbReference>
<evidence type="ECO:0000256" key="3">
    <source>
        <dbReference type="ARBA" id="ARBA00022795"/>
    </source>
</evidence>
<evidence type="ECO:0000259" key="5">
    <source>
        <dbReference type="Pfam" id="PF02120"/>
    </source>
</evidence>
<feature type="compositionally biased region" description="Low complexity" evidence="4">
    <location>
        <begin position="1"/>
        <end position="14"/>
    </location>
</feature>
<feature type="region of interest" description="Disordered" evidence="4">
    <location>
        <begin position="47"/>
        <end position="106"/>
    </location>
</feature>
<proteinExistence type="inferred from homology"/>
<keyword evidence="3" id="KW-1005">Bacterial flagellum biogenesis</keyword>
<protein>
    <recommendedName>
        <fullName evidence="5">Flagellar hook-length control protein-like C-terminal domain-containing protein</fullName>
    </recommendedName>
</protein>
<feature type="domain" description="Flagellar hook-length control protein-like C-terminal" evidence="5">
    <location>
        <begin position="236"/>
        <end position="314"/>
    </location>
</feature>
<dbReference type="EMBL" id="LLXS01000045">
    <property type="protein sequence ID" value="KRG39452.1"/>
    <property type="molecule type" value="Genomic_DNA"/>
</dbReference>
<feature type="compositionally biased region" description="Acidic residues" evidence="4">
    <location>
        <begin position="68"/>
        <end position="78"/>
    </location>
</feature>